<dbReference type="AlphaFoldDB" id="A0A1J1IKA0"/>
<keyword evidence="2" id="KW-1185">Reference proteome</keyword>
<dbReference type="EMBL" id="CVRI01000054">
    <property type="protein sequence ID" value="CRL00663.1"/>
    <property type="molecule type" value="Genomic_DNA"/>
</dbReference>
<evidence type="ECO:0000313" key="1">
    <source>
        <dbReference type="EMBL" id="CRL00663.1"/>
    </source>
</evidence>
<reference evidence="1 2" key="1">
    <citation type="submission" date="2015-04" db="EMBL/GenBank/DDBJ databases">
        <authorList>
            <person name="Syromyatnikov M.Y."/>
            <person name="Popov V.N."/>
        </authorList>
    </citation>
    <scope>NUCLEOTIDE SEQUENCE [LARGE SCALE GENOMIC DNA]</scope>
</reference>
<organism evidence="1 2">
    <name type="scientific">Clunio marinus</name>
    <dbReference type="NCBI Taxonomy" id="568069"/>
    <lineage>
        <taxon>Eukaryota</taxon>
        <taxon>Metazoa</taxon>
        <taxon>Ecdysozoa</taxon>
        <taxon>Arthropoda</taxon>
        <taxon>Hexapoda</taxon>
        <taxon>Insecta</taxon>
        <taxon>Pterygota</taxon>
        <taxon>Neoptera</taxon>
        <taxon>Endopterygota</taxon>
        <taxon>Diptera</taxon>
        <taxon>Nematocera</taxon>
        <taxon>Chironomoidea</taxon>
        <taxon>Chironomidae</taxon>
        <taxon>Clunio</taxon>
    </lineage>
</organism>
<sequence>MERTTFCCCMQVKETEDFPYHYKNKVHNKVDKGRKEDCAELAKINISTISYEWVDGQRNDKES</sequence>
<proteinExistence type="predicted"/>
<name>A0A1J1IKA0_9DIPT</name>
<evidence type="ECO:0000313" key="2">
    <source>
        <dbReference type="Proteomes" id="UP000183832"/>
    </source>
</evidence>
<protein>
    <submittedName>
        <fullName evidence="1">CLUMA_CG013923, isoform A</fullName>
    </submittedName>
</protein>
<accession>A0A1J1IKA0</accession>
<gene>
    <name evidence="1" type="ORF">CLUMA_CG013923</name>
</gene>
<dbReference type="Proteomes" id="UP000183832">
    <property type="component" value="Unassembled WGS sequence"/>
</dbReference>